<dbReference type="AlphaFoldDB" id="A0A379AU61"/>
<sequence>MVENSERYPLASMLSEDLFSSNKLIILLFILILCSALGTIWITHKTRALVMQKGELLWQHQALENEYLSLKLEEATQSDNNRIEAIAKTKLKMDRTRSEQEVLLVE</sequence>
<evidence type="ECO:0000313" key="11">
    <source>
        <dbReference type="Proteomes" id="UP000255098"/>
    </source>
</evidence>
<dbReference type="NCBIfam" id="TIGR02209">
    <property type="entry name" value="ftsL_broad"/>
    <property type="match status" value="1"/>
</dbReference>
<comment type="subunit">
    <text evidence="8">Part of a complex composed of FtsB, FtsL and FtsQ.</text>
</comment>
<keyword evidence="7 8" id="KW-0131">Cell cycle</keyword>
<keyword evidence="6 8" id="KW-0472">Membrane</keyword>
<dbReference type="InterPro" id="IPR011922">
    <property type="entry name" value="Cell_div_FtsL"/>
</dbReference>
<keyword evidence="11" id="KW-1185">Reference proteome</keyword>
<evidence type="ECO:0000256" key="3">
    <source>
        <dbReference type="ARBA" id="ARBA00022618"/>
    </source>
</evidence>
<dbReference type="GO" id="GO:0032153">
    <property type="term" value="C:cell division site"/>
    <property type="evidence" value="ECO:0007669"/>
    <property type="project" value="UniProtKB-UniRule"/>
</dbReference>
<dbReference type="EMBL" id="UGSP01000001">
    <property type="protein sequence ID" value="SUB24922.1"/>
    <property type="molecule type" value="Genomic_DNA"/>
</dbReference>
<name>A0A379AU61_AVIAV</name>
<keyword evidence="3 8" id="KW-0132">Cell division</keyword>
<gene>
    <name evidence="8 10" type="primary">ftsL</name>
    <name evidence="10" type="ORF">NCTC11297_01993</name>
</gene>
<comment type="subcellular location">
    <subcellularLocation>
        <location evidence="8">Cell inner membrane</location>
        <topology evidence="8">Single-pass type II membrane protein</topology>
    </subcellularLocation>
    <subcellularLocation>
        <location evidence="1">Cell membrane</location>
        <topology evidence="1">Single-pass type II membrane protein</topology>
    </subcellularLocation>
    <text evidence="8">Localizes to the division septum where it forms a ring structure.</text>
</comment>
<evidence type="ECO:0000256" key="1">
    <source>
        <dbReference type="ARBA" id="ARBA00004401"/>
    </source>
</evidence>
<keyword evidence="2 8" id="KW-1003">Cell membrane</keyword>
<comment type="similarity">
    <text evidence="8">Belongs to the FtsL family.</text>
</comment>
<dbReference type="HAMAP" id="MF_00910">
    <property type="entry name" value="FtsL"/>
    <property type="match status" value="1"/>
</dbReference>
<dbReference type="GO" id="GO:0043093">
    <property type="term" value="P:FtsZ-dependent cytokinesis"/>
    <property type="evidence" value="ECO:0007669"/>
    <property type="project" value="UniProtKB-UniRule"/>
</dbReference>
<evidence type="ECO:0000256" key="4">
    <source>
        <dbReference type="ARBA" id="ARBA00022692"/>
    </source>
</evidence>
<evidence type="ECO:0000256" key="7">
    <source>
        <dbReference type="ARBA" id="ARBA00023306"/>
    </source>
</evidence>
<reference evidence="10 11" key="1">
    <citation type="submission" date="2018-06" db="EMBL/GenBank/DDBJ databases">
        <authorList>
            <consortium name="Pathogen Informatics"/>
            <person name="Doyle S."/>
        </authorList>
    </citation>
    <scope>NUCLEOTIDE SEQUENCE [LARGE SCALE GENOMIC DNA]</scope>
    <source>
        <strain evidence="11">NCTC 11297</strain>
    </source>
</reference>
<evidence type="ECO:0000256" key="9">
    <source>
        <dbReference type="NCBIfam" id="TIGR02209"/>
    </source>
</evidence>
<evidence type="ECO:0000313" key="10">
    <source>
        <dbReference type="EMBL" id="SUB24922.1"/>
    </source>
</evidence>
<keyword evidence="5 8" id="KW-1133">Transmembrane helix</keyword>
<dbReference type="Pfam" id="PF04999">
    <property type="entry name" value="FtsL"/>
    <property type="match status" value="1"/>
</dbReference>
<dbReference type="PANTHER" id="PTHR37479">
    <property type="entry name" value="CELL DIVISION PROTEIN FTSL"/>
    <property type="match status" value="1"/>
</dbReference>
<keyword evidence="8" id="KW-0997">Cell inner membrane</keyword>
<evidence type="ECO:0000256" key="2">
    <source>
        <dbReference type="ARBA" id="ARBA00022475"/>
    </source>
</evidence>
<dbReference type="Proteomes" id="UP000255098">
    <property type="component" value="Unassembled WGS sequence"/>
</dbReference>
<feature type="transmembrane region" description="Helical" evidence="8">
    <location>
        <begin position="24"/>
        <end position="43"/>
    </location>
</feature>
<organism evidence="10 11">
    <name type="scientific">Avibacterium avium</name>
    <name type="common">Pasteurella avium</name>
    <dbReference type="NCBI Taxonomy" id="751"/>
    <lineage>
        <taxon>Bacteria</taxon>
        <taxon>Pseudomonadati</taxon>
        <taxon>Pseudomonadota</taxon>
        <taxon>Gammaproteobacteria</taxon>
        <taxon>Pasteurellales</taxon>
        <taxon>Pasteurellaceae</taxon>
        <taxon>Avibacterium</taxon>
    </lineage>
</organism>
<keyword evidence="4 8" id="KW-0812">Transmembrane</keyword>
<accession>A0A379AU61</accession>
<evidence type="ECO:0000256" key="8">
    <source>
        <dbReference type="HAMAP-Rule" id="MF_00910"/>
    </source>
</evidence>
<dbReference type="RefSeq" id="WP_115250034.1">
    <property type="nucleotide sequence ID" value="NZ_JBMMES010000003.1"/>
</dbReference>
<evidence type="ECO:0000256" key="6">
    <source>
        <dbReference type="ARBA" id="ARBA00023136"/>
    </source>
</evidence>
<protein>
    <recommendedName>
        <fullName evidence="8 9">Cell division protein FtsL</fullName>
    </recommendedName>
</protein>
<dbReference type="PANTHER" id="PTHR37479:SF1">
    <property type="entry name" value="CELL DIVISION PROTEIN FTSL"/>
    <property type="match status" value="1"/>
</dbReference>
<comment type="function">
    <text evidence="8">Essential cell division protein. May link together the upstream cell division proteins, which are predominantly cytoplasmic, with the downstream cell division proteins, which are predominantly periplasmic.</text>
</comment>
<proteinExistence type="inferred from homology"/>
<dbReference type="GO" id="GO:0005886">
    <property type="term" value="C:plasma membrane"/>
    <property type="evidence" value="ECO:0007669"/>
    <property type="project" value="UniProtKB-SubCell"/>
</dbReference>
<dbReference type="GeneID" id="300134179"/>
<evidence type="ECO:0000256" key="5">
    <source>
        <dbReference type="ARBA" id="ARBA00022989"/>
    </source>
</evidence>